<feature type="transmembrane region" description="Helical" evidence="8">
    <location>
        <begin position="41"/>
        <end position="60"/>
    </location>
</feature>
<accession>E4L785</accession>
<feature type="transmembrane region" description="Helical" evidence="8">
    <location>
        <begin position="93"/>
        <end position="111"/>
    </location>
</feature>
<dbReference type="NCBIfam" id="NF007995">
    <property type="entry name" value="PRK10720.1"/>
    <property type="match status" value="1"/>
</dbReference>
<comment type="similarity">
    <text evidence="2">Belongs to the nucleobase:cation symporter-2 (NCS2) (TC 2.A.40) family.</text>
</comment>
<name>E4L785_9FIRM</name>
<feature type="transmembrane region" description="Helical" evidence="8">
    <location>
        <begin position="225"/>
        <end position="243"/>
    </location>
</feature>
<dbReference type="AlphaFoldDB" id="E4L785"/>
<feature type="transmembrane region" description="Helical" evidence="8">
    <location>
        <begin position="369"/>
        <end position="388"/>
    </location>
</feature>
<dbReference type="eggNOG" id="COG2233">
    <property type="taxonomic scope" value="Bacteria"/>
</dbReference>
<dbReference type="GO" id="GO:0005886">
    <property type="term" value="C:plasma membrane"/>
    <property type="evidence" value="ECO:0007669"/>
    <property type="project" value="UniProtKB-SubCell"/>
</dbReference>
<evidence type="ECO:0000256" key="2">
    <source>
        <dbReference type="ARBA" id="ARBA00008821"/>
    </source>
</evidence>
<dbReference type="Proteomes" id="UP000004594">
    <property type="component" value="Unassembled WGS sequence"/>
</dbReference>
<dbReference type="Pfam" id="PF00860">
    <property type="entry name" value="Xan_ur_permease"/>
    <property type="match status" value="1"/>
</dbReference>
<comment type="subcellular location">
    <subcellularLocation>
        <location evidence="1">Cell membrane</location>
        <topology evidence="1">Multi-pass membrane protein</topology>
    </subcellularLocation>
</comment>
<dbReference type="EMBL" id="AENT01000001">
    <property type="protein sequence ID" value="EFR43412.1"/>
    <property type="molecule type" value="Genomic_DNA"/>
</dbReference>
<keyword evidence="5 8" id="KW-0812">Transmembrane</keyword>
<protein>
    <submittedName>
        <fullName evidence="9">Putative permease</fullName>
    </submittedName>
</protein>
<feature type="transmembrane region" description="Helical" evidence="8">
    <location>
        <begin position="185"/>
        <end position="205"/>
    </location>
</feature>
<feature type="transmembrane region" description="Helical" evidence="8">
    <location>
        <begin position="12"/>
        <end position="35"/>
    </location>
</feature>
<evidence type="ECO:0000256" key="6">
    <source>
        <dbReference type="ARBA" id="ARBA00022989"/>
    </source>
</evidence>
<feature type="transmembrane region" description="Helical" evidence="8">
    <location>
        <begin position="307"/>
        <end position="330"/>
    </location>
</feature>
<dbReference type="InterPro" id="IPR006042">
    <property type="entry name" value="Xan_ur_permease"/>
</dbReference>
<evidence type="ECO:0000256" key="3">
    <source>
        <dbReference type="ARBA" id="ARBA00022448"/>
    </source>
</evidence>
<sequence length="421" mass="44999">MEKRIIHVEERLPLLQTVPLSLQHLFAMFGSTVLVPFLLNVDPATCLFMNGIGTLIYLAICKWKLPAYLGSSFAFISPVLAVCATNGMSYADAQGGFIAFGLSFMILALIVDRVGTKWIDILFPPAAMGAIVAIIGLELAPLAMSMSGYMGQAQGMTNETAMIISTFTLIVTILATVLGRGFIAIIPILIGVVSGYILSVFMGVVDFTHVAQMPWFSFPTFYRPHFNVSAIMMIMPALFVVFAEHLGHLFVTSDIVGRNLIKEPGLHRSLFADGLSNVLSGLLGSTPNTTYGENMGVMAMTGVYSTWVIAGAAVFAIIFSFVGKIAALIHGIPTPVMGGVCILLFGFIAASGIRMLIEKKVDYTNSRNLILTAVVMITGLSGATVVIGPVQLKGMGLATVVAIILSLVFILFDKLKISNGQ</sequence>
<dbReference type="OrthoDB" id="9779092at2"/>
<dbReference type="PROSITE" id="PS01116">
    <property type="entry name" value="XANTH_URACIL_PERMASE"/>
    <property type="match status" value="1"/>
</dbReference>
<feature type="transmembrane region" description="Helical" evidence="8">
    <location>
        <begin position="160"/>
        <end position="178"/>
    </location>
</feature>
<evidence type="ECO:0000256" key="5">
    <source>
        <dbReference type="ARBA" id="ARBA00022692"/>
    </source>
</evidence>
<dbReference type="GO" id="GO:0042907">
    <property type="term" value="F:xanthine transmembrane transporter activity"/>
    <property type="evidence" value="ECO:0007669"/>
    <property type="project" value="TreeGrafter"/>
</dbReference>
<feature type="transmembrane region" description="Helical" evidence="8">
    <location>
        <begin position="394"/>
        <end position="412"/>
    </location>
</feature>
<evidence type="ECO:0000313" key="10">
    <source>
        <dbReference type="Proteomes" id="UP000004594"/>
    </source>
</evidence>
<feature type="transmembrane region" description="Helical" evidence="8">
    <location>
        <begin position="67"/>
        <end position="87"/>
    </location>
</feature>
<dbReference type="InterPro" id="IPR006043">
    <property type="entry name" value="NCS2"/>
</dbReference>
<evidence type="ECO:0000256" key="1">
    <source>
        <dbReference type="ARBA" id="ARBA00004651"/>
    </source>
</evidence>
<evidence type="ECO:0000256" key="7">
    <source>
        <dbReference type="ARBA" id="ARBA00023136"/>
    </source>
</evidence>
<keyword evidence="4" id="KW-1003">Cell membrane</keyword>
<dbReference type="NCBIfam" id="TIGR00801">
    <property type="entry name" value="ncs2"/>
    <property type="match status" value="1"/>
</dbReference>
<evidence type="ECO:0000256" key="4">
    <source>
        <dbReference type="ARBA" id="ARBA00022475"/>
    </source>
</evidence>
<feature type="transmembrane region" description="Helical" evidence="8">
    <location>
        <begin position="336"/>
        <end position="357"/>
    </location>
</feature>
<proteinExistence type="inferred from homology"/>
<evidence type="ECO:0000256" key="8">
    <source>
        <dbReference type="SAM" id="Phobius"/>
    </source>
</evidence>
<feature type="transmembrane region" description="Helical" evidence="8">
    <location>
        <begin position="118"/>
        <end position="140"/>
    </location>
</feature>
<comment type="caution">
    <text evidence="9">The sequence shown here is derived from an EMBL/GenBank/DDBJ whole genome shotgun (WGS) entry which is preliminary data.</text>
</comment>
<dbReference type="RefSeq" id="WP_007553774.1">
    <property type="nucleotide sequence ID" value="NZ_AENT01000001.1"/>
</dbReference>
<evidence type="ECO:0000313" key="9">
    <source>
        <dbReference type="EMBL" id="EFR43412.1"/>
    </source>
</evidence>
<reference evidence="9 10" key="1">
    <citation type="submission" date="2010-11" db="EMBL/GenBank/DDBJ databases">
        <authorList>
            <person name="Durkin A.S."/>
            <person name="Madupu R."/>
            <person name="Torralba M."/>
            <person name="Gillis M."/>
            <person name="Methe B."/>
            <person name="Sutton G."/>
            <person name="Nelson K.E."/>
        </authorList>
    </citation>
    <scope>NUCLEOTIDE SEQUENCE [LARGE SCALE GENOMIC DNA]</scope>
    <source>
        <strain evidence="9 10">UPII 345-E</strain>
    </source>
</reference>
<keyword evidence="3" id="KW-0813">Transport</keyword>
<organism evidence="9 10">
    <name type="scientific">Dialister micraerophilus UPII 345-E</name>
    <dbReference type="NCBI Taxonomy" id="910314"/>
    <lineage>
        <taxon>Bacteria</taxon>
        <taxon>Bacillati</taxon>
        <taxon>Bacillota</taxon>
        <taxon>Negativicutes</taxon>
        <taxon>Veillonellales</taxon>
        <taxon>Veillonellaceae</taxon>
        <taxon>Dialister</taxon>
    </lineage>
</organism>
<keyword evidence="6 8" id="KW-1133">Transmembrane helix</keyword>
<gene>
    <name evidence="9" type="primary">pyrP</name>
    <name evidence="9" type="ORF">HMPREF9220_1378</name>
</gene>
<keyword evidence="7 8" id="KW-0472">Membrane</keyword>
<dbReference type="PANTHER" id="PTHR42810:SF4">
    <property type="entry name" value="URIC ACID TRANSPORTER UACT"/>
    <property type="match status" value="1"/>
</dbReference>
<dbReference type="PANTHER" id="PTHR42810">
    <property type="entry name" value="PURINE PERMEASE C1399.01C-RELATED"/>
    <property type="match status" value="1"/>
</dbReference>